<dbReference type="OrthoDB" id="3682986at2"/>
<dbReference type="InterPro" id="IPR016167">
    <property type="entry name" value="FAD-bd_PCMH_sub1"/>
</dbReference>
<evidence type="ECO:0000256" key="4">
    <source>
        <dbReference type="ARBA" id="ARBA00022827"/>
    </source>
</evidence>
<dbReference type="SUPFAM" id="SSF56176">
    <property type="entry name" value="FAD-binding/transporter-associated domain-like"/>
    <property type="match status" value="1"/>
</dbReference>
<dbReference type="GO" id="GO:0071949">
    <property type="term" value="F:FAD binding"/>
    <property type="evidence" value="ECO:0007669"/>
    <property type="project" value="InterPro"/>
</dbReference>
<dbReference type="Gene3D" id="3.40.462.20">
    <property type="match status" value="1"/>
</dbReference>
<dbReference type="PANTHER" id="PTHR42973">
    <property type="entry name" value="BINDING OXIDOREDUCTASE, PUTATIVE (AFU_ORTHOLOGUE AFUA_1G17690)-RELATED"/>
    <property type="match status" value="1"/>
</dbReference>
<comment type="caution">
    <text evidence="7">The sequence shown here is derived from an EMBL/GenBank/DDBJ whole genome shotgun (WGS) entry which is preliminary data.</text>
</comment>
<dbReference type="Gene3D" id="3.30.465.10">
    <property type="match status" value="1"/>
</dbReference>
<comment type="cofactor">
    <cofactor evidence="1">
        <name>FAD</name>
        <dbReference type="ChEBI" id="CHEBI:57692"/>
    </cofactor>
</comment>
<dbReference type="AlphaFoldDB" id="A0A3N0GHZ3"/>
<dbReference type="EMBL" id="RJSF01000047">
    <property type="protein sequence ID" value="RNM11660.1"/>
    <property type="molecule type" value="Genomic_DNA"/>
</dbReference>
<evidence type="ECO:0000313" key="7">
    <source>
        <dbReference type="EMBL" id="RNM11660.1"/>
    </source>
</evidence>
<keyword evidence="3" id="KW-0285">Flavoprotein</keyword>
<dbReference type="InterPro" id="IPR016166">
    <property type="entry name" value="FAD-bd_PCMH"/>
</dbReference>
<dbReference type="PANTHER" id="PTHR42973:SF39">
    <property type="entry name" value="FAD-BINDING PCMH-TYPE DOMAIN-CONTAINING PROTEIN"/>
    <property type="match status" value="1"/>
</dbReference>
<dbReference type="InterPro" id="IPR016169">
    <property type="entry name" value="FAD-bd_PCMH_sub2"/>
</dbReference>
<dbReference type="Gene3D" id="3.30.43.10">
    <property type="entry name" value="Uridine Diphospho-n-acetylenolpyruvylglucosamine Reductase, domain 2"/>
    <property type="match status" value="1"/>
</dbReference>
<name>A0A3N0GHZ3_9ACTN</name>
<dbReference type="InterPro" id="IPR006094">
    <property type="entry name" value="Oxid_FAD_bind_N"/>
</dbReference>
<organism evidence="7 8">
    <name type="scientific">Nocardioides pocheonensis</name>
    <dbReference type="NCBI Taxonomy" id="661485"/>
    <lineage>
        <taxon>Bacteria</taxon>
        <taxon>Bacillati</taxon>
        <taxon>Actinomycetota</taxon>
        <taxon>Actinomycetes</taxon>
        <taxon>Propionibacteriales</taxon>
        <taxon>Nocardioidaceae</taxon>
        <taxon>Nocardioides</taxon>
    </lineage>
</organism>
<dbReference type="GO" id="GO:0016491">
    <property type="term" value="F:oxidoreductase activity"/>
    <property type="evidence" value="ECO:0007669"/>
    <property type="project" value="UniProtKB-KW"/>
</dbReference>
<dbReference type="Pfam" id="PF01565">
    <property type="entry name" value="FAD_binding_4"/>
    <property type="match status" value="1"/>
</dbReference>
<dbReference type="InterPro" id="IPR050416">
    <property type="entry name" value="FAD-linked_Oxidoreductase"/>
</dbReference>
<evidence type="ECO:0000256" key="2">
    <source>
        <dbReference type="ARBA" id="ARBA00005466"/>
    </source>
</evidence>
<evidence type="ECO:0000256" key="3">
    <source>
        <dbReference type="ARBA" id="ARBA00022630"/>
    </source>
</evidence>
<sequence length="467" mass="49408">MSTVTPTAPSSPRRPADLDDLRRRVAGTLHTPDDPTWDSVRSPWVVNIDQRPLAVLEVRDAADVQAAVRWAVDHDVQVTAQPGGHGAGDALDGVLLLRTRALGSIEVDLQRQTVRLGAGVKAGELLAALDGTGLTFLAGSNPDVSVVGLTIGGGMSWFGRAYGLAAHSIVAAELVDGLGRARTVSREDNPDLFWAIRGGGGDFGIITQLELRLHPAPAVYGGRLFWPLEQMGEVLRVFRAVTESAPPELTLWYHSYRFPPLPHVPEAMRGQAFASVAMAYLGEAEEAEHWLAPLREVPGLLHDLVGAVPLAELARIGGEPTDPTPNLDTSTLLERLDDDTVDRLVAAVGAESGSPLAVFQIRHLGAAFTTGSASEGAAGHIDAPYQLFALGVPAVPALVEPIRAGLDRVELAVAPVSSGTTAPNFLGAGGDVDRCWPADVRARLRAIKADADPLGTIRSNRPVLHTH</sequence>
<dbReference type="Proteomes" id="UP000279994">
    <property type="component" value="Unassembled WGS sequence"/>
</dbReference>
<evidence type="ECO:0000256" key="5">
    <source>
        <dbReference type="ARBA" id="ARBA00023002"/>
    </source>
</evidence>
<reference evidence="7 8" key="1">
    <citation type="submission" date="2018-11" db="EMBL/GenBank/DDBJ databases">
        <authorList>
            <person name="Li F."/>
        </authorList>
    </citation>
    <scope>NUCLEOTIDE SEQUENCE [LARGE SCALE GENOMIC DNA]</scope>
    <source>
        <strain evidence="7 8">Gsoil 818</strain>
    </source>
</reference>
<keyword evidence="5" id="KW-0560">Oxidoreductase</keyword>
<dbReference type="RefSeq" id="WP_123224890.1">
    <property type="nucleotide sequence ID" value="NZ_RJSF01000047.1"/>
</dbReference>
<evidence type="ECO:0000313" key="8">
    <source>
        <dbReference type="Proteomes" id="UP000279994"/>
    </source>
</evidence>
<protein>
    <submittedName>
        <fullName evidence="7">FAD-binding oxidoreductase</fullName>
    </submittedName>
</protein>
<evidence type="ECO:0000256" key="1">
    <source>
        <dbReference type="ARBA" id="ARBA00001974"/>
    </source>
</evidence>
<keyword evidence="4" id="KW-0274">FAD</keyword>
<proteinExistence type="inferred from homology"/>
<comment type="similarity">
    <text evidence="2">Belongs to the oxygen-dependent FAD-linked oxidoreductase family.</text>
</comment>
<gene>
    <name evidence="7" type="ORF">EFL26_21080</name>
</gene>
<feature type="domain" description="FAD-binding PCMH-type" evidence="6">
    <location>
        <begin position="48"/>
        <end position="216"/>
    </location>
</feature>
<evidence type="ECO:0000259" key="6">
    <source>
        <dbReference type="PROSITE" id="PS51387"/>
    </source>
</evidence>
<dbReference type="InterPro" id="IPR036318">
    <property type="entry name" value="FAD-bd_PCMH-like_sf"/>
</dbReference>
<dbReference type="PROSITE" id="PS51387">
    <property type="entry name" value="FAD_PCMH"/>
    <property type="match status" value="1"/>
</dbReference>
<keyword evidence="8" id="KW-1185">Reference proteome</keyword>
<accession>A0A3N0GHZ3</accession>